<evidence type="ECO:0000256" key="4">
    <source>
        <dbReference type="PROSITE-ProRule" id="PRU00520"/>
    </source>
</evidence>
<dbReference type="PROSITE" id="PS51160">
    <property type="entry name" value="ACYLPHOSPHATASE_3"/>
    <property type="match status" value="1"/>
</dbReference>
<dbReference type="EMBL" id="JBEUWX010000002">
    <property type="protein sequence ID" value="MFA9950747.1"/>
    <property type="molecule type" value="Genomic_DNA"/>
</dbReference>
<name>A0ABV4UI09_9RHOO</name>
<evidence type="ECO:0000256" key="1">
    <source>
        <dbReference type="ARBA" id="ARBA00005614"/>
    </source>
</evidence>
<dbReference type="Proteomes" id="UP001574673">
    <property type="component" value="Unassembled WGS sequence"/>
</dbReference>
<dbReference type="PROSITE" id="PS00151">
    <property type="entry name" value="ACYLPHOSPHATASE_2"/>
    <property type="match status" value="1"/>
</dbReference>
<keyword evidence="4 5" id="KW-0378">Hydrolase</keyword>
<dbReference type="Pfam" id="PF00708">
    <property type="entry name" value="Acylphosphatase"/>
    <property type="match status" value="1"/>
</dbReference>
<evidence type="ECO:0000256" key="5">
    <source>
        <dbReference type="RuleBase" id="RU000553"/>
    </source>
</evidence>
<comment type="caution">
    <text evidence="9">The sequence shown here is derived from an EMBL/GenBank/DDBJ whole genome shotgun (WGS) entry which is preliminary data.</text>
</comment>
<evidence type="ECO:0000256" key="7">
    <source>
        <dbReference type="SAM" id="MobiDB-lite"/>
    </source>
</evidence>
<comment type="similarity">
    <text evidence="1 6">Belongs to the acylphosphatase family.</text>
</comment>
<keyword evidence="10" id="KW-1185">Reference proteome</keyword>
<feature type="active site" evidence="4">
    <location>
        <position position="39"/>
    </location>
</feature>
<dbReference type="InterPro" id="IPR017968">
    <property type="entry name" value="Acylphosphatase_CS"/>
</dbReference>
<feature type="active site" evidence="4">
    <location>
        <position position="21"/>
    </location>
</feature>
<dbReference type="PROSITE" id="PS00150">
    <property type="entry name" value="ACYLPHOSPHATASE_1"/>
    <property type="match status" value="1"/>
</dbReference>
<evidence type="ECO:0000259" key="8">
    <source>
        <dbReference type="PROSITE" id="PS51160"/>
    </source>
</evidence>
<dbReference type="InterPro" id="IPR020456">
    <property type="entry name" value="Acylphosphatase"/>
</dbReference>
<evidence type="ECO:0000256" key="3">
    <source>
        <dbReference type="ARBA" id="ARBA00047645"/>
    </source>
</evidence>
<dbReference type="PANTHER" id="PTHR47268">
    <property type="entry name" value="ACYLPHOSPHATASE"/>
    <property type="match status" value="1"/>
</dbReference>
<evidence type="ECO:0000313" key="10">
    <source>
        <dbReference type="Proteomes" id="UP001574673"/>
    </source>
</evidence>
<dbReference type="SUPFAM" id="SSF54975">
    <property type="entry name" value="Acylphosphatase/BLUF domain-like"/>
    <property type="match status" value="1"/>
</dbReference>
<evidence type="ECO:0000256" key="6">
    <source>
        <dbReference type="RuleBase" id="RU004168"/>
    </source>
</evidence>
<gene>
    <name evidence="9" type="ORF">ABCS64_10525</name>
</gene>
<proteinExistence type="inferred from homology"/>
<dbReference type="Gene3D" id="3.30.70.100">
    <property type="match status" value="1"/>
</dbReference>
<reference evidence="10" key="1">
    <citation type="submission" date="2024-06" db="EMBL/GenBank/DDBJ databases">
        <title>Radixoralia hellwigii gen. nov., sp nov., isolated from a root canal in the human oral cavity.</title>
        <authorList>
            <person name="Bartsch S."/>
            <person name="Wittmer A."/>
            <person name="Schulz A.-K."/>
            <person name="Neumann-Schaal M."/>
            <person name="Wolf J."/>
            <person name="Gronow S."/>
            <person name="Tennert C."/>
            <person name="Haecker G."/>
            <person name="Cieplik F."/>
            <person name="Al-Ahmad A."/>
        </authorList>
    </citation>
    <scope>NUCLEOTIDE SEQUENCE [LARGE SCALE GENOMIC DNA]</scope>
    <source>
        <strain evidence="10">Wk13</strain>
    </source>
</reference>
<accession>A0ABV4UI09</accession>
<dbReference type="PANTHER" id="PTHR47268:SF4">
    <property type="entry name" value="ACYLPHOSPHATASE"/>
    <property type="match status" value="1"/>
</dbReference>
<dbReference type="InterPro" id="IPR036046">
    <property type="entry name" value="Acylphosphatase-like_dom_sf"/>
</dbReference>
<protein>
    <recommendedName>
        <fullName evidence="2 4">Acylphosphatase</fullName>
        <ecNumber evidence="2 4">3.6.1.7</ecNumber>
    </recommendedName>
</protein>
<feature type="region of interest" description="Disordered" evidence="7">
    <location>
        <begin position="93"/>
        <end position="124"/>
    </location>
</feature>
<comment type="catalytic activity">
    <reaction evidence="3 4 5">
        <text>an acyl phosphate + H2O = a carboxylate + phosphate + H(+)</text>
        <dbReference type="Rhea" id="RHEA:14965"/>
        <dbReference type="ChEBI" id="CHEBI:15377"/>
        <dbReference type="ChEBI" id="CHEBI:15378"/>
        <dbReference type="ChEBI" id="CHEBI:29067"/>
        <dbReference type="ChEBI" id="CHEBI:43474"/>
        <dbReference type="ChEBI" id="CHEBI:59918"/>
        <dbReference type="EC" id="3.6.1.7"/>
    </reaction>
</comment>
<dbReference type="InterPro" id="IPR001792">
    <property type="entry name" value="Acylphosphatase-like_dom"/>
</dbReference>
<dbReference type="EC" id="3.6.1.7" evidence="2 4"/>
<evidence type="ECO:0000256" key="2">
    <source>
        <dbReference type="ARBA" id="ARBA00012150"/>
    </source>
</evidence>
<organism evidence="9 10">
    <name type="scientific">Dentiradicibacter hellwigii</name>
    <dbReference type="NCBI Taxonomy" id="3149053"/>
    <lineage>
        <taxon>Bacteria</taxon>
        <taxon>Pseudomonadati</taxon>
        <taxon>Pseudomonadota</taxon>
        <taxon>Betaproteobacteria</taxon>
        <taxon>Rhodocyclales</taxon>
        <taxon>Rhodocyclaceae</taxon>
        <taxon>Dentiradicibacter</taxon>
    </lineage>
</organism>
<feature type="domain" description="Acylphosphatase-like" evidence="8">
    <location>
        <begin position="6"/>
        <end position="95"/>
    </location>
</feature>
<dbReference type="RefSeq" id="WP_418891784.1">
    <property type="nucleotide sequence ID" value="NZ_JBEUWX010000002.1"/>
</dbReference>
<evidence type="ECO:0000313" key="9">
    <source>
        <dbReference type="EMBL" id="MFA9950747.1"/>
    </source>
</evidence>
<sequence>MNRRIACRLLIEGRVQGVGFRNALCAEALRLDVGGWVRNHHDGHVEAFFCGEEAHVNALITWAHHGPRLARIDRVTCQEMPFPGAHPASFLEHLSAAFPPESPPPDLSEARPQEYFPFRRKPSV</sequence>